<dbReference type="Gene3D" id="3.30.70.1820">
    <property type="entry name" value="L1 transposable element, RRM domain"/>
    <property type="match status" value="1"/>
</dbReference>
<evidence type="ECO:0008006" key="5">
    <source>
        <dbReference type="Google" id="ProtNLM"/>
    </source>
</evidence>
<keyword evidence="4" id="KW-1185">Reference proteome</keyword>
<dbReference type="Proteomes" id="UP001460270">
    <property type="component" value="Unassembled WGS sequence"/>
</dbReference>
<dbReference type="SUPFAM" id="SSF57997">
    <property type="entry name" value="Tropomyosin"/>
    <property type="match status" value="1"/>
</dbReference>
<keyword evidence="1" id="KW-0175">Coiled coil</keyword>
<feature type="region of interest" description="Disordered" evidence="2">
    <location>
        <begin position="1"/>
        <end position="21"/>
    </location>
</feature>
<evidence type="ECO:0000313" key="3">
    <source>
        <dbReference type="EMBL" id="KAK7907208.1"/>
    </source>
</evidence>
<protein>
    <recommendedName>
        <fullName evidence="5">L1 transposable element RRM domain-containing protein</fullName>
    </recommendedName>
</protein>
<comment type="caution">
    <text evidence="3">The sequence shown here is derived from an EMBL/GenBank/DDBJ whole genome shotgun (WGS) entry which is preliminary data.</text>
</comment>
<evidence type="ECO:0000313" key="4">
    <source>
        <dbReference type="Proteomes" id="UP001460270"/>
    </source>
</evidence>
<proteinExistence type="predicted"/>
<organism evidence="3 4">
    <name type="scientific">Mugilogobius chulae</name>
    <name type="common">yellowstripe goby</name>
    <dbReference type="NCBI Taxonomy" id="88201"/>
    <lineage>
        <taxon>Eukaryota</taxon>
        <taxon>Metazoa</taxon>
        <taxon>Chordata</taxon>
        <taxon>Craniata</taxon>
        <taxon>Vertebrata</taxon>
        <taxon>Euteleostomi</taxon>
        <taxon>Actinopterygii</taxon>
        <taxon>Neopterygii</taxon>
        <taxon>Teleostei</taxon>
        <taxon>Neoteleostei</taxon>
        <taxon>Acanthomorphata</taxon>
        <taxon>Gobiaria</taxon>
        <taxon>Gobiiformes</taxon>
        <taxon>Gobioidei</taxon>
        <taxon>Gobiidae</taxon>
        <taxon>Gobionellinae</taxon>
        <taxon>Mugilogobius</taxon>
    </lineage>
</organism>
<feature type="compositionally biased region" description="Polar residues" evidence="2">
    <location>
        <begin position="11"/>
        <end position="21"/>
    </location>
</feature>
<dbReference type="Gene3D" id="1.20.5.340">
    <property type="match status" value="1"/>
</dbReference>
<dbReference type="EMBL" id="JBBPFD010000011">
    <property type="protein sequence ID" value="KAK7907208.1"/>
    <property type="molecule type" value="Genomic_DNA"/>
</dbReference>
<reference evidence="4" key="1">
    <citation type="submission" date="2024-04" db="EMBL/GenBank/DDBJ databases">
        <title>Salinicola lusitanus LLJ914,a marine bacterium isolated from the Okinawa Trough.</title>
        <authorList>
            <person name="Li J."/>
        </authorList>
    </citation>
    <scope>NUCLEOTIDE SEQUENCE [LARGE SCALE GENOMIC DNA]</scope>
</reference>
<dbReference type="InterPro" id="IPR004244">
    <property type="entry name" value="Transposase_22"/>
</dbReference>
<evidence type="ECO:0000256" key="2">
    <source>
        <dbReference type="SAM" id="MobiDB-lite"/>
    </source>
</evidence>
<dbReference type="AlphaFoldDB" id="A0AAW0P3D5"/>
<gene>
    <name evidence="3" type="ORF">WMY93_015820</name>
</gene>
<sequence length="293" mass="33106">MSSEHAKQPAVTRSQSQQTKITDFGAEVTIDTMPRPSKNTAAVLNEGTEDAVLKAIRELKENFSDFTPKLDQIQGTVNDIRDELRQCTERIAQAESRISTVEDEMSVLQKKVRSLELDKGSLENAITDLEARLRRSNLRLVGLPEGREGSDACSFLEKWIPETLGMTRQITLERAHRVGSRRDASAPPRVLIMKFLNDREKTAVMQASRNKEMILGDHKVRFYPDLAAGVLKQRKQFDGVRQLLRKMGIRHGMLVPARLVLTHKNKTHTFVCPSEAESFVRSIQDDKDNEGRG</sequence>
<dbReference type="PANTHER" id="PTHR11505">
    <property type="entry name" value="L1 TRANSPOSABLE ELEMENT-RELATED"/>
    <property type="match status" value="1"/>
</dbReference>
<feature type="coiled-coil region" evidence="1">
    <location>
        <begin position="70"/>
        <end position="139"/>
    </location>
</feature>
<name>A0AAW0P3D5_9GOBI</name>
<evidence type="ECO:0000256" key="1">
    <source>
        <dbReference type="SAM" id="Coils"/>
    </source>
</evidence>
<accession>A0AAW0P3D5</accession>